<dbReference type="Proteomes" id="UP001254608">
    <property type="component" value="Unassembled WGS sequence"/>
</dbReference>
<sequence length="291" mass="32591">MKLIITIGLVLWFAQALVIRAANPPALMLAERYETGVDLDAYWVSEKLDGVRGYWSGTELLTRGGYRIEAPPWFTQGWPSQPLDGELWMGRARFAELSGTVRRATPDEVAWRELKFMVFDLPAHPGTFDERLAALRELIPTLQIPWLRLIEQSHVANAAELDRRLDRVVAAGGEGLMLHRGAAPYRAIRSDDLLKLKPYDDAEARVVGYVPGQGKYQGVLGSLVVERPDGLQFRLGSGLSDEQRADPPALGSWVTYRYNGFTVNGIPRFARFMRIRDEMPPPDPPAEPAQP</sequence>
<accession>A0ABU2WDD8</accession>
<evidence type="ECO:0000256" key="1">
    <source>
        <dbReference type="ARBA" id="ARBA00001968"/>
    </source>
</evidence>
<evidence type="ECO:0000259" key="7">
    <source>
        <dbReference type="Pfam" id="PF01068"/>
    </source>
</evidence>
<dbReference type="Gene3D" id="3.30.470.30">
    <property type="entry name" value="DNA ligase/mRNA capping enzyme"/>
    <property type="match status" value="1"/>
</dbReference>
<evidence type="ECO:0000313" key="9">
    <source>
        <dbReference type="EMBL" id="MDT0495890.1"/>
    </source>
</evidence>
<keyword evidence="10" id="KW-1185">Reference proteome</keyword>
<name>A0ABU2WDD8_9GAMM</name>
<evidence type="ECO:0000256" key="6">
    <source>
        <dbReference type="ARBA" id="ARBA00034003"/>
    </source>
</evidence>
<dbReference type="Pfam" id="PF14743">
    <property type="entry name" value="DNA_ligase_OB_2"/>
    <property type="match status" value="1"/>
</dbReference>
<dbReference type="PANTHER" id="PTHR47810:SF1">
    <property type="entry name" value="DNA LIGASE B"/>
    <property type="match status" value="1"/>
</dbReference>
<comment type="caution">
    <text evidence="9">The sequence shown here is derived from an EMBL/GenBank/DDBJ whole genome shotgun (WGS) entry which is preliminary data.</text>
</comment>
<keyword evidence="5" id="KW-0234">DNA repair</keyword>
<keyword evidence="4" id="KW-0227">DNA damage</keyword>
<comment type="cofactor">
    <cofactor evidence="1">
        <name>a divalent metal cation</name>
        <dbReference type="ChEBI" id="CHEBI:60240"/>
    </cofactor>
</comment>
<dbReference type="EC" id="6.5.1.1" evidence="9"/>
<evidence type="ECO:0000256" key="3">
    <source>
        <dbReference type="ARBA" id="ARBA00022705"/>
    </source>
</evidence>
<dbReference type="CDD" id="cd07896">
    <property type="entry name" value="Adenylation_kDNA_ligase_like"/>
    <property type="match status" value="1"/>
</dbReference>
<evidence type="ECO:0000313" key="10">
    <source>
        <dbReference type="Proteomes" id="UP001254608"/>
    </source>
</evidence>
<dbReference type="NCBIfam" id="NF006592">
    <property type="entry name" value="PRK09125.1"/>
    <property type="match status" value="1"/>
</dbReference>
<evidence type="ECO:0000256" key="5">
    <source>
        <dbReference type="ARBA" id="ARBA00023204"/>
    </source>
</evidence>
<proteinExistence type="predicted"/>
<evidence type="ECO:0000256" key="2">
    <source>
        <dbReference type="ARBA" id="ARBA00022598"/>
    </source>
</evidence>
<comment type="catalytic activity">
    <reaction evidence="6">
        <text>ATP + (deoxyribonucleotide)n-3'-hydroxyl + 5'-phospho-(deoxyribonucleotide)m = (deoxyribonucleotide)n+m + AMP + diphosphate.</text>
        <dbReference type="EC" id="6.5.1.1"/>
    </reaction>
</comment>
<dbReference type="InterPro" id="IPR029319">
    <property type="entry name" value="DNA_ligase_OB"/>
</dbReference>
<feature type="domain" description="DNA ligase OB-like" evidence="8">
    <location>
        <begin position="211"/>
        <end position="276"/>
    </location>
</feature>
<feature type="domain" description="ATP-dependent DNA ligase family profile" evidence="7">
    <location>
        <begin position="83"/>
        <end position="197"/>
    </location>
</feature>
<dbReference type="GO" id="GO:0003910">
    <property type="term" value="F:DNA ligase (ATP) activity"/>
    <property type="evidence" value="ECO:0007669"/>
    <property type="project" value="UniProtKB-EC"/>
</dbReference>
<dbReference type="CDD" id="cd08041">
    <property type="entry name" value="OBF_kDNA_ligase_like"/>
    <property type="match status" value="1"/>
</dbReference>
<dbReference type="PANTHER" id="PTHR47810">
    <property type="entry name" value="DNA LIGASE"/>
    <property type="match status" value="1"/>
</dbReference>
<dbReference type="Gene3D" id="2.40.50.140">
    <property type="entry name" value="Nucleic acid-binding proteins"/>
    <property type="match status" value="1"/>
</dbReference>
<dbReference type="InterPro" id="IPR012340">
    <property type="entry name" value="NA-bd_OB-fold"/>
</dbReference>
<keyword evidence="3" id="KW-0235">DNA replication</keyword>
<dbReference type="InterPro" id="IPR012310">
    <property type="entry name" value="DNA_ligase_ATP-dep_cent"/>
</dbReference>
<evidence type="ECO:0000259" key="8">
    <source>
        <dbReference type="Pfam" id="PF14743"/>
    </source>
</evidence>
<gene>
    <name evidence="9" type="ORF">RM530_00715</name>
</gene>
<dbReference type="SUPFAM" id="SSF50249">
    <property type="entry name" value="Nucleic acid-binding proteins"/>
    <property type="match status" value="1"/>
</dbReference>
<evidence type="ECO:0000256" key="4">
    <source>
        <dbReference type="ARBA" id="ARBA00022763"/>
    </source>
</evidence>
<protein>
    <submittedName>
        <fullName evidence="9">DNA ligase</fullName>
        <ecNumber evidence="9">6.5.1.1</ecNumber>
    </submittedName>
</protein>
<dbReference type="RefSeq" id="WP_311363282.1">
    <property type="nucleotide sequence ID" value="NZ_JAVRIC010000001.1"/>
</dbReference>
<dbReference type="Pfam" id="PF01068">
    <property type="entry name" value="DNA_ligase_A_M"/>
    <property type="match status" value="1"/>
</dbReference>
<dbReference type="Gene3D" id="3.30.1490.70">
    <property type="match status" value="1"/>
</dbReference>
<dbReference type="InterPro" id="IPR050326">
    <property type="entry name" value="NAD_dep_DNA_ligaseB"/>
</dbReference>
<dbReference type="SUPFAM" id="SSF56091">
    <property type="entry name" value="DNA ligase/mRNA capping enzyme, catalytic domain"/>
    <property type="match status" value="1"/>
</dbReference>
<organism evidence="9 10">
    <name type="scientific">Banduia mediterranea</name>
    <dbReference type="NCBI Taxonomy" id="3075609"/>
    <lineage>
        <taxon>Bacteria</taxon>
        <taxon>Pseudomonadati</taxon>
        <taxon>Pseudomonadota</taxon>
        <taxon>Gammaproteobacteria</taxon>
        <taxon>Nevskiales</taxon>
        <taxon>Algiphilaceae</taxon>
        <taxon>Banduia</taxon>
    </lineage>
</organism>
<dbReference type="EMBL" id="JAVRIC010000001">
    <property type="protein sequence ID" value="MDT0495890.1"/>
    <property type="molecule type" value="Genomic_DNA"/>
</dbReference>
<keyword evidence="2 9" id="KW-0436">Ligase</keyword>
<reference evidence="9 10" key="1">
    <citation type="submission" date="2023-09" db="EMBL/GenBank/DDBJ databases">
        <authorList>
            <person name="Rey-Velasco X."/>
        </authorList>
    </citation>
    <scope>NUCLEOTIDE SEQUENCE [LARGE SCALE GENOMIC DNA]</scope>
    <source>
        <strain evidence="9 10">W345</strain>
    </source>
</reference>